<protein>
    <recommendedName>
        <fullName evidence="1">CxC2-like cysteine cluster KDZ transposase-associated domain-containing protein</fullName>
    </recommendedName>
</protein>
<dbReference type="EMBL" id="JABBWE010000002">
    <property type="protein sequence ID" value="KAG1806398.1"/>
    <property type="molecule type" value="Genomic_DNA"/>
</dbReference>
<name>A0A9P7DYH6_9AGAM</name>
<sequence>MMCRDCIIKCHASHPLHRIDEWNKKYFQCTSLKYLGLHVQLGHSPGEQCLNAKSASGDGFVVVDVHGIHEIGLDYCGCEKAQIHYIQLLCARWFPATSLEPQTAATFALLEMFHLLSFESKVSAYEFYHSLARRSDNMGMTPIKWRNLKAFKRAGKSHDPDGLESIDQGDCVVLCPACPQPGKNLPDDWEDAPSNRRWLYALFLAIDANFRLKRKAVSSDERDPSLNAGSAYFVEGCEYKTYLAERIAVPQEWSMCVSHNAVNMADTKSSRGLAATGVGTVDCAQYEMKLAHGVGDLQKGEKYKIWNCLNSMPPNLWFDREKKHIQFVVPKFHLNAHIPACQTRFSFNYSKGVGRTDGEAPERGWANINQVATSTKEMGPGSCRDTLDDNFSDWNWKKVTMFGHTLICKLKDTVICAKSYGEELTDLECGINEVHLTAWTSEVEAWEEDNSELNPFESRVTSMTQTAVRLRLAENEACNLEGSINTSLHDEISPFQLISSGLDLEDQQHWFRADTAALGVHATETRRTNLCVRGNTLRCKIKAWTVVQALYMPAVVSLHAAHPSADSAPVAGNDKPENLTLWLPSALLPAYQCNHALWVLEWDLRFAQANDALNEVRQTIRLSSHLKTVKRTHICGQRASTCARSMLDLAEMKKMASKLKYNNARSALLTLGPLLGKVAWKESLRVLHSEGTQDISWIWKAPDCMPSSHSIFSNSHYHSGLHIEWCKAQARTARWSEGVLSLLEEMCRVIEFFWWQSRWWKERGGVVVVSSSAYYQEGALAYAEQQVCLQLTMANHCQ</sequence>
<dbReference type="InterPro" id="IPR041457">
    <property type="entry name" value="CxC2_KDZ-assoc"/>
</dbReference>
<evidence type="ECO:0000313" key="3">
    <source>
        <dbReference type="Proteomes" id="UP000719766"/>
    </source>
</evidence>
<dbReference type="InterPro" id="IPR040521">
    <property type="entry name" value="KDZ"/>
</dbReference>
<reference evidence="2" key="1">
    <citation type="journal article" date="2020" name="New Phytol.">
        <title>Comparative genomics reveals dynamic genome evolution in host specialist ectomycorrhizal fungi.</title>
        <authorList>
            <person name="Lofgren L.A."/>
            <person name="Nguyen N.H."/>
            <person name="Vilgalys R."/>
            <person name="Ruytinx J."/>
            <person name="Liao H.L."/>
            <person name="Branco S."/>
            <person name="Kuo A."/>
            <person name="LaButti K."/>
            <person name="Lipzen A."/>
            <person name="Andreopoulos W."/>
            <person name="Pangilinan J."/>
            <person name="Riley R."/>
            <person name="Hundley H."/>
            <person name="Na H."/>
            <person name="Barry K."/>
            <person name="Grigoriev I.V."/>
            <person name="Stajich J.E."/>
            <person name="Kennedy P.G."/>
        </authorList>
    </citation>
    <scope>NUCLEOTIDE SEQUENCE</scope>
    <source>
        <strain evidence="2">S12</strain>
    </source>
</reference>
<evidence type="ECO:0000313" key="2">
    <source>
        <dbReference type="EMBL" id="KAG1806398.1"/>
    </source>
</evidence>
<dbReference type="PANTHER" id="PTHR33096">
    <property type="entry name" value="CXC2 DOMAIN-CONTAINING PROTEIN"/>
    <property type="match status" value="1"/>
</dbReference>
<dbReference type="Proteomes" id="UP000719766">
    <property type="component" value="Unassembled WGS sequence"/>
</dbReference>
<dbReference type="PANTHER" id="PTHR33096:SF1">
    <property type="entry name" value="CXC1-LIKE CYSTEINE CLUSTER ASSOCIATED WITH KDZ TRANSPOSASES DOMAIN-CONTAINING PROTEIN"/>
    <property type="match status" value="1"/>
</dbReference>
<dbReference type="Pfam" id="PF18803">
    <property type="entry name" value="CxC2"/>
    <property type="match status" value="1"/>
</dbReference>
<organism evidence="2 3">
    <name type="scientific">Suillus plorans</name>
    <dbReference type="NCBI Taxonomy" id="116603"/>
    <lineage>
        <taxon>Eukaryota</taxon>
        <taxon>Fungi</taxon>
        <taxon>Dikarya</taxon>
        <taxon>Basidiomycota</taxon>
        <taxon>Agaricomycotina</taxon>
        <taxon>Agaricomycetes</taxon>
        <taxon>Agaricomycetidae</taxon>
        <taxon>Boletales</taxon>
        <taxon>Suillineae</taxon>
        <taxon>Suillaceae</taxon>
        <taxon>Suillus</taxon>
    </lineage>
</organism>
<dbReference type="GeneID" id="64598485"/>
<dbReference type="RefSeq" id="XP_041166869.1">
    <property type="nucleotide sequence ID" value="XM_041304721.1"/>
</dbReference>
<dbReference type="Pfam" id="PF18758">
    <property type="entry name" value="KDZ"/>
    <property type="match status" value="2"/>
</dbReference>
<evidence type="ECO:0000259" key="1">
    <source>
        <dbReference type="Pfam" id="PF18803"/>
    </source>
</evidence>
<accession>A0A9P7DYH6</accession>
<dbReference type="OrthoDB" id="3261436at2759"/>
<proteinExistence type="predicted"/>
<comment type="caution">
    <text evidence="2">The sequence shown here is derived from an EMBL/GenBank/DDBJ whole genome shotgun (WGS) entry which is preliminary data.</text>
</comment>
<feature type="domain" description="CxC2-like cysteine cluster KDZ transposase-associated" evidence="1">
    <location>
        <begin position="32"/>
        <end position="139"/>
    </location>
</feature>
<dbReference type="AlphaFoldDB" id="A0A9P7DYH6"/>
<gene>
    <name evidence="2" type="ORF">HD556DRAFT_1428520</name>
</gene>
<keyword evidence="3" id="KW-1185">Reference proteome</keyword>